<comment type="caution">
    <text evidence="1">The sequence shown here is derived from an EMBL/GenBank/DDBJ whole genome shotgun (WGS) entry which is preliminary data.</text>
</comment>
<evidence type="ECO:0000313" key="2">
    <source>
        <dbReference type="Proteomes" id="UP001244011"/>
    </source>
</evidence>
<gene>
    <name evidence="1" type="ORF">QBC33DRAFT_551448</name>
</gene>
<name>A0AAJ0FJ52_9PEZI</name>
<evidence type="ECO:0000313" key="1">
    <source>
        <dbReference type="EMBL" id="KAK1762765.1"/>
    </source>
</evidence>
<dbReference type="Proteomes" id="UP001244011">
    <property type="component" value="Unassembled WGS sequence"/>
</dbReference>
<evidence type="ECO:0008006" key="3">
    <source>
        <dbReference type="Google" id="ProtNLM"/>
    </source>
</evidence>
<sequence>MDAILFLPMVLLHRDFGAGNIMVDETSCHWVGIIEWAEAEGCPFGLNFHYLQALTGKLHLRAAGYVRKITPLCRMYLGTPSSRKLEVDGGQHPDHQPRKHHNVCCFLVASPAGLRMGLTLYLLLTLGVDGTGTT</sequence>
<reference evidence="1" key="1">
    <citation type="submission" date="2023-06" db="EMBL/GenBank/DDBJ databases">
        <title>Genome-scale phylogeny and comparative genomics of the fungal order Sordariales.</title>
        <authorList>
            <consortium name="Lawrence Berkeley National Laboratory"/>
            <person name="Hensen N."/>
            <person name="Bonometti L."/>
            <person name="Westerberg I."/>
            <person name="Brannstrom I.O."/>
            <person name="Guillou S."/>
            <person name="Cros-Aarteil S."/>
            <person name="Calhoun S."/>
            <person name="Haridas S."/>
            <person name="Kuo A."/>
            <person name="Mondo S."/>
            <person name="Pangilinan J."/>
            <person name="Riley R."/>
            <person name="Labutti K."/>
            <person name="Andreopoulos B."/>
            <person name="Lipzen A."/>
            <person name="Chen C."/>
            <person name="Yanf M."/>
            <person name="Daum C."/>
            <person name="Ng V."/>
            <person name="Clum A."/>
            <person name="Steindorff A."/>
            <person name="Ohm R."/>
            <person name="Martin F."/>
            <person name="Silar P."/>
            <person name="Natvig D."/>
            <person name="Lalanne C."/>
            <person name="Gautier V."/>
            <person name="Ament-Velasquez S.L."/>
            <person name="Kruys A."/>
            <person name="Hutchinson M.I."/>
            <person name="Powell A.J."/>
            <person name="Barry K."/>
            <person name="Miller A.N."/>
            <person name="Grigoriev I.V."/>
            <person name="Debuchy R."/>
            <person name="Gladieux P."/>
            <person name="Thoren M.H."/>
            <person name="Johannesson H."/>
        </authorList>
    </citation>
    <scope>NUCLEOTIDE SEQUENCE</scope>
    <source>
        <strain evidence="1">8032-3</strain>
    </source>
</reference>
<organism evidence="1 2">
    <name type="scientific">Phialemonium atrogriseum</name>
    <dbReference type="NCBI Taxonomy" id="1093897"/>
    <lineage>
        <taxon>Eukaryota</taxon>
        <taxon>Fungi</taxon>
        <taxon>Dikarya</taxon>
        <taxon>Ascomycota</taxon>
        <taxon>Pezizomycotina</taxon>
        <taxon>Sordariomycetes</taxon>
        <taxon>Sordariomycetidae</taxon>
        <taxon>Cephalothecales</taxon>
        <taxon>Cephalothecaceae</taxon>
        <taxon>Phialemonium</taxon>
    </lineage>
</organism>
<dbReference type="RefSeq" id="XP_060278978.1">
    <property type="nucleotide sequence ID" value="XM_060429183.1"/>
</dbReference>
<accession>A0AAJ0FJ52</accession>
<proteinExistence type="predicted"/>
<protein>
    <recommendedName>
        <fullName evidence="3">Aminoglycoside phosphotransferase domain-containing protein</fullName>
    </recommendedName>
</protein>
<keyword evidence="2" id="KW-1185">Reference proteome</keyword>
<dbReference type="EMBL" id="MU839034">
    <property type="protein sequence ID" value="KAK1762765.1"/>
    <property type="molecule type" value="Genomic_DNA"/>
</dbReference>
<dbReference type="GeneID" id="85312370"/>
<dbReference type="AlphaFoldDB" id="A0AAJ0FJ52"/>